<dbReference type="InterPro" id="IPR029021">
    <property type="entry name" value="Prot-tyrosine_phosphatase-like"/>
</dbReference>
<dbReference type="PANTHER" id="PTHR10807:SF129">
    <property type="entry name" value="MYOTUBULARIN-RELATED PROTEIN 3"/>
    <property type="match status" value="1"/>
</dbReference>
<proteinExistence type="inferred from homology"/>
<dbReference type="PANTHER" id="PTHR10807">
    <property type="entry name" value="MYOTUBULARIN-RELATED"/>
    <property type="match status" value="1"/>
</dbReference>
<evidence type="ECO:0000256" key="3">
    <source>
        <dbReference type="PIRSR" id="PIRSR630564-2"/>
    </source>
</evidence>
<dbReference type="InterPro" id="IPR010569">
    <property type="entry name" value="Myotubularin-like_Pase_dom"/>
</dbReference>
<feature type="binding site" evidence="3">
    <location>
        <begin position="491"/>
        <end position="497"/>
    </location>
    <ligand>
        <name>substrate</name>
    </ligand>
</feature>
<feature type="region of interest" description="Disordered" evidence="4">
    <location>
        <begin position="939"/>
        <end position="962"/>
    </location>
</feature>
<name>A0A0K0DSL0_STRER</name>
<dbReference type="STRING" id="6248.A0A0K0DSL0"/>
<organism evidence="7">
    <name type="scientific">Strongyloides stercoralis</name>
    <name type="common">Threadworm</name>
    <dbReference type="NCBI Taxonomy" id="6248"/>
    <lineage>
        <taxon>Eukaryota</taxon>
        <taxon>Metazoa</taxon>
        <taxon>Ecdysozoa</taxon>
        <taxon>Nematoda</taxon>
        <taxon>Chromadorea</taxon>
        <taxon>Rhabditida</taxon>
        <taxon>Tylenchina</taxon>
        <taxon>Panagrolaimomorpha</taxon>
        <taxon>Strongyloidoidea</taxon>
        <taxon>Strongyloididae</taxon>
        <taxon>Strongyloides</taxon>
    </lineage>
</organism>
<dbReference type="PROSITE" id="PS00383">
    <property type="entry name" value="TYR_PHOSPHATASE_1"/>
    <property type="match status" value="1"/>
</dbReference>
<dbReference type="WBParaSite" id="SSTP_0000022200.1">
    <property type="protein sequence ID" value="SSTP_0000022200.1"/>
    <property type="gene ID" value="SSTP_0000022200"/>
</dbReference>
<evidence type="ECO:0000259" key="5">
    <source>
        <dbReference type="PROSITE" id="PS51339"/>
    </source>
</evidence>
<comment type="similarity">
    <text evidence="1">Belongs to the protein-tyrosine phosphatase family. Non-receptor class myotubularin subfamily.</text>
</comment>
<dbReference type="Pfam" id="PF06602">
    <property type="entry name" value="Myotub-related"/>
    <property type="match status" value="1"/>
</dbReference>
<dbReference type="GO" id="GO:0004438">
    <property type="term" value="F:phosphatidylinositol-3-phosphate phosphatase activity"/>
    <property type="evidence" value="ECO:0007669"/>
    <property type="project" value="TreeGrafter"/>
</dbReference>
<feature type="compositionally biased region" description="Polar residues" evidence="4">
    <location>
        <begin position="939"/>
        <end position="953"/>
    </location>
</feature>
<feature type="binding site" evidence="3">
    <location>
        <begin position="403"/>
        <end position="406"/>
    </location>
    <ligand>
        <name>substrate</name>
    </ligand>
</feature>
<keyword evidence="6" id="KW-1185">Reference proteome</keyword>
<evidence type="ECO:0000256" key="1">
    <source>
        <dbReference type="ARBA" id="ARBA00007471"/>
    </source>
</evidence>
<dbReference type="InterPro" id="IPR016130">
    <property type="entry name" value="Tyr_Pase_AS"/>
</dbReference>
<dbReference type="PROSITE" id="PS51339">
    <property type="entry name" value="PPASE_MYOTUBULARIN"/>
    <property type="match status" value="1"/>
</dbReference>
<evidence type="ECO:0000256" key="2">
    <source>
        <dbReference type="PIRSR" id="PIRSR630564-1"/>
    </source>
</evidence>
<protein>
    <submittedName>
        <fullName evidence="7 8">Myotubularin phosphatase domain-containing protein</fullName>
    </submittedName>
</protein>
<feature type="domain" description="Myotubularin phosphatase" evidence="5">
    <location>
        <begin position="275"/>
        <end position="661"/>
    </location>
</feature>
<evidence type="ECO:0000313" key="6">
    <source>
        <dbReference type="Proteomes" id="UP000035681"/>
    </source>
</evidence>
<dbReference type="Proteomes" id="UP000035681">
    <property type="component" value="Unplaced"/>
</dbReference>
<sequence>MQIASDNDTFNTIKKDNNCLEGTKYNLKNINNIRREEKDIIKGCEGKIPQFNIMTGQGNLDHNLPSNQEHNNGVLKDDLNTHNNEVVIDKAYSNEEKIDEENSNESDLIVKNDTLFNYSITSNDFTKTTDNRSIINEEIGNCIKPTNLPGESFTTCHECSVCAMFLSQYRIVITSEQRKAVAVIPIVALDSIEARESNYLLLNCKDGRILRVKAKSQECAITWFKKLTQIATNTRNLKDIFSFSISRKLTGEKKENGTIGEFYTQLARKCISKIPFKDADVRSEFKRLNFNQKIWRISNKNENFKFCKTYPRYLIVPTSMSDNELDEVAPGRFLGRIPTAVWHCKTNGAVLLRSSQPYIRYFSGPVDEDINYIKKIRLSIKSNTTPQNLLIVDARAYTAALANRAKCGGYEQQEYYANTNVEFRNLSNIHHIRYAFSQLRNLMMGVDANPVNFFQQLQATNWLNYIGSLLASGVVCAESLLDNARHVLVHCSDGWDRTTQIVCLTKIIVDPFYRTMKGFEYLIRREWIEFGHKFSDRNGILNGNGNERSPVFLQFLDCVYQLTVQFPCKFEFNEYYLVKLVHHSCSGLFADFLFNNLEEAIIYRDNFCIEADNNVLLSIWNYFDIKRDEFKNFFYEPSTKCDDRLNPKVDLQHMKIWERVYSCSPIEDKINNSEEMLSNSINGISITEPIVEKSLSRSVSAESISNHKNQISGHSLHSCSTFHESRQSQSSPTQFGLDALISEDGLTNCKSELEDKLYKTQQYLSNSVYFNNSKNSDTKTFVASPDLGFNNCQKPLSLNYQNESAKIDMDFEMKSPSSDIQPDIKSLSSDCSFSIQGGSFIQHNGSLSEESQILLNDSLDENVPERSCRDRLFSECTKQEYIITDTQARICIPFEDEYTFTRTSPIDVPIDPSASNSSTTPGSTFSQSYVITNSFNENDNIINHQSSPSPSSTEAKRTIISKSNTSPIIKSRSLTKATSSIPIRYSSGAPTSMMVQSSQSYFREDCQTIRS</sequence>
<dbReference type="GO" id="GO:0005737">
    <property type="term" value="C:cytoplasm"/>
    <property type="evidence" value="ECO:0007669"/>
    <property type="project" value="TreeGrafter"/>
</dbReference>
<feature type="binding site" evidence="3">
    <location>
        <begin position="428"/>
        <end position="429"/>
    </location>
    <ligand>
        <name>substrate</name>
    </ligand>
</feature>
<dbReference type="WBParaSite" id="TCONS_00001455.p1">
    <property type="protein sequence ID" value="TCONS_00001455.p1"/>
    <property type="gene ID" value="XLOC_001338"/>
</dbReference>
<evidence type="ECO:0000313" key="7">
    <source>
        <dbReference type="WBParaSite" id="SSTP_0000022200.1"/>
    </source>
</evidence>
<dbReference type="GO" id="GO:0106018">
    <property type="term" value="F:phosphatidylinositol-3,5-bisphosphate phosphatase activity"/>
    <property type="evidence" value="ECO:0007669"/>
    <property type="project" value="TreeGrafter"/>
</dbReference>
<evidence type="ECO:0000313" key="8">
    <source>
        <dbReference type="WBParaSite" id="TCONS_00001455.p1"/>
    </source>
</evidence>
<feature type="active site" description="Phosphocysteine intermediate" evidence="2">
    <location>
        <position position="491"/>
    </location>
</feature>
<dbReference type="CDD" id="cd14507">
    <property type="entry name" value="PTP-MTM-like"/>
    <property type="match status" value="1"/>
</dbReference>
<accession>A0A0K0DSL0</accession>
<dbReference type="SUPFAM" id="SSF52799">
    <property type="entry name" value="(Phosphotyrosine protein) phosphatases II"/>
    <property type="match status" value="1"/>
</dbReference>
<dbReference type="GO" id="GO:0046856">
    <property type="term" value="P:phosphatidylinositol dephosphorylation"/>
    <property type="evidence" value="ECO:0007669"/>
    <property type="project" value="TreeGrafter"/>
</dbReference>
<evidence type="ECO:0000256" key="4">
    <source>
        <dbReference type="SAM" id="MobiDB-lite"/>
    </source>
</evidence>
<dbReference type="AlphaFoldDB" id="A0A0K0DSL0"/>
<dbReference type="InterPro" id="IPR030564">
    <property type="entry name" value="Myotubularin"/>
</dbReference>
<reference evidence="7" key="1">
    <citation type="submission" date="2015-08" db="UniProtKB">
        <authorList>
            <consortium name="WormBaseParasite"/>
        </authorList>
    </citation>
    <scope>IDENTIFICATION</scope>
</reference>